<sequence>MRIIRFLIFLVSTIAAASLLSAPISSFFSLYWVSVNVKIVSFDQIIYTLLSDIFNYGPTLFLIYLIGFFPVFTIAIPILNYLKIQSPSAFGLMGIFSVMLSIFLVQELIVGTKVISGSRTFLGLLLHYFAGYLSGLFFHRIRRKQLTKKFILIFSTIAVIFFTAPTILASTFS</sequence>
<organism evidence="2 3">
    <name type="scientific">SAR86 cluster bacterium</name>
    <dbReference type="NCBI Taxonomy" id="2030880"/>
    <lineage>
        <taxon>Bacteria</taxon>
        <taxon>Pseudomonadati</taxon>
        <taxon>Pseudomonadota</taxon>
        <taxon>Gammaproteobacteria</taxon>
        <taxon>SAR86 cluster</taxon>
    </lineage>
</organism>
<keyword evidence="1" id="KW-1133">Transmembrane helix</keyword>
<protein>
    <submittedName>
        <fullName evidence="2">Uncharacterized protein</fullName>
    </submittedName>
</protein>
<feature type="transmembrane region" description="Helical" evidence="1">
    <location>
        <begin position="61"/>
        <end position="82"/>
    </location>
</feature>
<keyword evidence="1" id="KW-0472">Membrane</keyword>
<evidence type="ECO:0000313" key="2">
    <source>
        <dbReference type="EMBL" id="RZO26027.1"/>
    </source>
</evidence>
<accession>A0A520MXR7</accession>
<keyword evidence="1" id="KW-0812">Transmembrane</keyword>
<evidence type="ECO:0000256" key="1">
    <source>
        <dbReference type="SAM" id="Phobius"/>
    </source>
</evidence>
<proteinExistence type="predicted"/>
<gene>
    <name evidence="2" type="ORF">EVA92_03960</name>
</gene>
<feature type="transmembrane region" description="Helical" evidence="1">
    <location>
        <begin position="89"/>
        <end position="109"/>
    </location>
</feature>
<evidence type="ECO:0000313" key="3">
    <source>
        <dbReference type="Proteomes" id="UP000315825"/>
    </source>
</evidence>
<dbReference type="AlphaFoldDB" id="A0A520MXR7"/>
<feature type="transmembrane region" description="Helical" evidence="1">
    <location>
        <begin position="121"/>
        <end position="138"/>
    </location>
</feature>
<dbReference type="EMBL" id="SHBE01000007">
    <property type="protein sequence ID" value="RZO26027.1"/>
    <property type="molecule type" value="Genomic_DNA"/>
</dbReference>
<dbReference type="Proteomes" id="UP000315825">
    <property type="component" value="Unassembled WGS sequence"/>
</dbReference>
<comment type="caution">
    <text evidence="2">The sequence shown here is derived from an EMBL/GenBank/DDBJ whole genome shotgun (WGS) entry which is preliminary data.</text>
</comment>
<name>A0A520MXR7_9GAMM</name>
<reference evidence="2 3" key="1">
    <citation type="submission" date="2019-02" db="EMBL/GenBank/DDBJ databases">
        <title>Prokaryotic population dynamics and viral predation in marine succession experiment using metagenomics: the confinement effect.</title>
        <authorList>
            <person name="Haro-Moreno J.M."/>
            <person name="Rodriguez-Valera F."/>
            <person name="Lopez-Perez M."/>
        </authorList>
    </citation>
    <scope>NUCLEOTIDE SEQUENCE [LARGE SCALE GENOMIC DNA]</scope>
    <source>
        <strain evidence="2">MED-G159</strain>
    </source>
</reference>
<feature type="transmembrane region" description="Helical" evidence="1">
    <location>
        <begin position="150"/>
        <end position="172"/>
    </location>
</feature>